<keyword evidence="6" id="KW-1185">Reference proteome</keyword>
<dbReference type="CDD" id="cd05233">
    <property type="entry name" value="SDR_c"/>
    <property type="match status" value="1"/>
</dbReference>
<dbReference type="PANTHER" id="PTHR44196">
    <property type="entry name" value="DEHYDROGENASE/REDUCTASE SDR FAMILY MEMBER 7B"/>
    <property type="match status" value="1"/>
</dbReference>
<dbReference type="PRINTS" id="PR00080">
    <property type="entry name" value="SDRFAMILY"/>
</dbReference>
<name>A0A2P7SQG0_9HYPH</name>
<dbReference type="EMBL" id="PXYK01000003">
    <property type="protein sequence ID" value="PSJ64730.1"/>
    <property type="molecule type" value="Genomic_DNA"/>
</dbReference>
<keyword evidence="4" id="KW-0472">Membrane</keyword>
<dbReference type="Pfam" id="PF00106">
    <property type="entry name" value="adh_short"/>
    <property type="match status" value="1"/>
</dbReference>
<dbReference type="SUPFAM" id="SSF51735">
    <property type="entry name" value="NAD(P)-binding Rossmann-fold domains"/>
    <property type="match status" value="1"/>
</dbReference>
<evidence type="ECO:0000256" key="4">
    <source>
        <dbReference type="SAM" id="Phobius"/>
    </source>
</evidence>
<dbReference type="RefSeq" id="WP_106770774.1">
    <property type="nucleotide sequence ID" value="NZ_PXYK01000003.1"/>
</dbReference>
<accession>A0A2P7SQG0</accession>
<evidence type="ECO:0000313" key="5">
    <source>
        <dbReference type="EMBL" id="PSJ64730.1"/>
    </source>
</evidence>
<dbReference type="PRINTS" id="PR00081">
    <property type="entry name" value="GDHRDH"/>
</dbReference>
<organism evidence="5 6">
    <name type="scientific">Kumtagia ephedrae</name>
    <dbReference type="NCBI Taxonomy" id="2116701"/>
    <lineage>
        <taxon>Bacteria</taxon>
        <taxon>Pseudomonadati</taxon>
        <taxon>Pseudomonadota</taxon>
        <taxon>Alphaproteobacteria</taxon>
        <taxon>Hyphomicrobiales</taxon>
        <taxon>Phyllobacteriaceae</taxon>
        <taxon>Kumtagia</taxon>
    </lineage>
</organism>
<keyword evidence="4" id="KW-0812">Transmembrane</keyword>
<comment type="caution">
    <text evidence="5">The sequence shown here is derived from an EMBL/GenBank/DDBJ whole genome shotgun (WGS) entry which is preliminary data.</text>
</comment>
<evidence type="ECO:0000256" key="1">
    <source>
        <dbReference type="ARBA" id="ARBA00006484"/>
    </source>
</evidence>
<evidence type="ECO:0000256" key="3">
    <source>
        <dbReference type="RuleBase" id="RU000363"/>
    </source>
</evidence>
<dbReference type="SUPFAM" id="SSF103642">
    <property type="entry name" value="Sec-C motif"/>
    <property type="match status" value="1"/>
</dbReference>
<evidence type="ECO:0000313" key="6">
    <source>
        <dbReference type="Proteomes" id="UP000241229"/>
    </source>
</evidence>
<gene>
    <name evidence="5" type="ORF">C7I84_03490</name>
</gene>
<feature type="transmembrane region" description="Helical" evidence="4">
    <location>
        <begin position="235"/>
        <end position="256"/>
    </location>
</feature>
<dbReference type="Proteomes" id="UP000241229">
    <property type="component" value="Unassembled WGS sequence"/>
</dbReference>
<protein>
    <submittedName>
        <fullName evidence="5">Short-chain dehydrogenase</fullName>
    </submittedName>
</protein>
<sequence>MTPPEVRPAVVVTGASRGIGREIAKVAARDGGAVVLVARSAVDLAAAAADVRAAGGEPFPLALDLTAADAPMSLENFLAQNGLACDVLVNSAGYGMRGAATALPAADQVGIVDLNIRALTALTLHFLPGMVARKRGGVINLGSVASFVPGPYMALYYASKGFVRSFSTALHQELRRTGVTVTCVAPGPVATEFLERSGAGRARLFQYLPKISAQDVAEQAWRGFKAGRRLVVPGAVAKLAILTSALLPSAILLPLVGKLQRRGNDPCPCGSGRPFRKCHGATGLRRLRGCE</sequence>
<dbReference type="AlphaFoldDB" id="A0A2P7SQG0"/>
<dbReference type="Gene3D" id="3.40.50.720">
    <property type="entry name" value="NAD(P)-binding Rossmann-like Domain"/>
    <property type="match status" value="1"/>
</dbReference>
<dbReference type="GO" id="GO:0016020">
    <property type="term" value="C:membrane"/>
    <property type="evidence" value="ECO:0007669"/>
    <property type="project" value="TreeGrafter"/>
</dbReference>
<reference evidence="5 6" key="1">
    <citation type="submission" date="2018-03" db="EMBL/GenBank/DDBJ databases">
        <title>The draft genome of Mesorhizobium sp. 6GN-30.</title>
        <authorList>
            <person name="Liu L."/>
            <person name="Li L."/>
            <person name="Wang T."/>
            <person name="Zhang X."/>
            <person name="Liang L."/>
        </authorList>
    </citation>
    <scope>NUCLEOTIDE SEQUENCE [LARGE SCALE GENOMIC DNA]</scope>
    <source>
        <strain evidence="5 6">6GN30</strain>
    </source>
</reference>
<proteinExistence type="inferred from homology"/>
<keyword evidence="4" id="KW-1133">Transmembrane helix</keyword>
<dbReference type="GO" id="GO:0016491">
    <property type="term" value="F:oxidoreductase activity"/>
    <property type="evidence" value="ECO:0007669"/>
    <property type="project" value="UniProtKB-KW"/>
</dbReference>
<dbReference type="Gene3D" id="3.10.450.50">
    <property type="match status" value="1"/>
</dbReference>
<comment type="similarity">
    <text evidence="1 3">Belongs to the short-chain dehydrogenases/reductases (SDR) family.</text>
</comment>
<dbReference type="PANTHER" id="PTHR44196:SF2">
    <property type="entry name" value="SHORT-CHAIN DEHYDROGENASE-RELATED"/>
    <property type="match status" value="1"/>
</dbReference>
<dbReference type="OrthoDB" id="9808814at2"/>
<dbReference type="Pfam" id="PF02810">
    <property type="entry name" value="SEC-C"/>
    <property type="match status" value="1"/>
</dbReference>
<dbReference type="InterPro" id="IPR036291">
    <property type="entry name" value="NAD(P)-bd_dom_sf"/>
</dbReference>
<dbReference type="InterPro" id="IPR002347">
    <property type="entry name" value="SDR_fam"/>
</dbReference>
<dbReference type="PIRSF" id="PIRSF000126">
    <property type="entry name" value="11-beta-HSD1"/>
    <property type="match status" value="1"/>
</dbReference>
<keyword evidence="2" id="KW-0560">Oxidoreductase</keyword>
<dbReference type="InterPro" id="IPR004027">
    <property type="entry name" value="SEC_C_motif"/>
</dbReference>
<evidence type="ECO:0000256" key="2">
    <source>
        <dbReference type="ARBA" id="ARBA00023002"/>
    </source>
</evidence>